<reference evidence="3" key="1">
    <citation type="submission" date="2018-04" db="EMBL/GenBank/DDBJ databases">
        <authorList>
            <person name="Cornet L."/>
        </authorList>
    </citation>
    <scope>NUCLEOTIDE SEQUENCE [LARGE SCALE GENOMIC DNA]</scope>
</reference>
<dbReference type="EMBL" id="QBMP01000240">
    <property type="protein sequence ID" value="PZO48368.1"/>
    <property type="molecule type" value="Genomic_DNA"/>
</dbReference>
<evidence type="ECO:0000313" key="3">
    <source>
        <dbReference type="Proteomes" id="UP000249794"/>
    </source>
</evidence>
<comment type="caution">
    <text evidence="2">The sequence shown here is derived from an EMBL/GenBank/DDBJ whole genome shotgun (WGS) entry which is preliminary data.</text>
</comment>
<proteinExistence type="predicted"/>
<evidence type="ECO:0000313" key="2">
    <source>
        <dbReference type="EMBL" id="PZO48368.1"/>
    </source>
</evidence>
<dbReference type="Pfam" id="PF13464">
    <property type="entry name" value="RodZ_C"/>
    <property type="match status" value="1"/>
</dbReference>
<evidence type="ECO:0000259" key="1">
    <source>
        <dbReference type="Pfam" id="PF13464"/>
    </source>
</evidence>
<name>A0A2W4Z028_9CYAN</name>
<sequence>LQPGDSKLWEAKETLSIYSGNAGGLTLAANGDAPAVMGEPGQPEEKLFSPQ</sequence>
<reference evidence="2 3" key="2">
    <citation type="submission" date="2018-06" db="EMBL/GenBank/DDBJ databases">
        <title>Metagenomic assembly of (sub)arctic Cyanobacteria and their associated microbiome from non-axenic cultures.</title>
        <authorList>
            <person name="Baurain D."/>
        </authorList>
    </citation>
    <scope>NUCLEOTIDE SEQUENCE [LARGE SCALE GENOMIC DNA]</scope>
    <source>
        <strain evidence="2">ULC027bin1</strain>
    </source>
</reference>
<feature type="domain" description="Cytoskeleton protein RodZ-like C-terminal" evidence="1">
    <location>
        <begin position="1"/>
        <end position="40"/>
    </location>
</feature>
<feature type="non-terminal residue" evidence="2">
    <location>
        <position position="1"/>
    </location>
</feature>
<dbReference type="Proteomes" id="UP000249794">
    <property type="component" value="Unassembled WGS sequence"/>
</dbReference>
<dbReference type="AlphaFoldDB" id="A0A2W4Z028"/>
<accession>A0A2W4Z028</accession>
<dbReference type="InterPro" id="IPR025194">
    <property type="entry name" value="RodZ-like_C"/>
</dbReference>
<gene>
    <name evidence="2" type="ORF">DCF15_18005</name>
</gene>
<organism evidence="2 3">
    <name type="scientific">Phormidesmis priestleyi</name>
    <dbReference type="NCBI Taxonomy" id="268141"/>
    <lineage>
        <taxon>Bacteria</taxon>
        <taxon>Bacillati</taxon>
        <taxon>Cyanobacteriota</taxon>
        <taxon>Cyanophyceae</taxon>
        <taxon>Leptolyngbyales</taxon>
        <taxon>Leptolyngbyaceae</taxon>
        <taxon>Phormidesmis</taxon>
    </lineage>
</organism>
<protein>
    <submittedName>
        <fullName evidence="2">DUF4115 domain-containing protein</fullName>
    </submittedName>
</protein>